<evidence type="ECO:0000313" key="2">
    <source>
        <dbReference type="EMBL" id="KAG9391342.1"/>
    </source>
</evidence>
<keyword evidence="3" id="KW-1185">Reference proteome</keyword>
<dbReference type="Proteomes" id="UP000717585">
    <property type="component" value="Unassembled WGS sequence"/>
</dbReference>
<gene>
    <name evidence="2" type="ORF">J8273_7583</name>
</gene>
<proteinExistence type="predicted"/>
<feature type="region of interest" description="Disordered" evidence="1">
    <location>
        <begin position="313"/>
        <end position="361"/>
    </location>
</feature>
<reference evidence="2" key="1">
    <citation type="submission" date="2021-05" db="EMBL/GenBank/DDBJ databases">
        <title>A free-living protist that lacks canonical eukaryotic 1 DNA replication and segregation systems.</title>
        <authorList>
            <person name="Salas-Leiva D.E."/>
            <person name="Tromer E.C."/>
            <person name="Curtis B.A."/>
            <person name="Jerlstrom-Hultqvist J."/>
            <person name="Kolisko M."/>
            <person name="Yi Z."/>
            <person name="Salas-Leiva J.S."/>
            <person name="Gallot-Lavallee L."/>
            <person name="Kops G.J.P.L."/>
            <person name="Archibald J.M."/>
            <person name="Simpson A.G.B."/>
            <person name="Roger A.J."/>
        </authorList>
    </citation>
    <scope>NUCLEOTIDE SEQUENCE</scope>
    <source>
        <strain evidence="2">BICM</strain>
    </source>
</reference>
<feature type="compositionally biased region" description="Basic residues" evidence="1">
    <location>
        <begin position="349"/>
        <end position="359"/>
    </location>
</feature>
<dbReference type="AlphaFoldDB" id="A0A8J6E223"/>
<evidence type="ECO:0000313" key="3">
    <source>
        <dbReference type="Proteomes" id="UP000717585"/>
    </source>
</evidence>
<evidence type="ECO:0000256" key="1">
    <source>
        <dbReference type="SAM" id="MobiDB-lite"/>
    </source>
</evidence>
<protein>
    <submittedName>
        <fullName evidence="2">Uncharacterized protein</fullName>
    </submittedName>
</protein>
<accession>A0A8J6E223</accession>
<name>A0A8J6E223_9EUKA</name>
<organism evidence="2 3">
    <name type="scientific">Carpediemonas membranifera</name>
    <dbReference type="NCBI Taxonomy" id="201153"/>
    <lineage>
        <taxon>Eukaryota</taxon>
        <taxon>Metamonada</taxon>
        <taxon>Carpediemonas-like organisms</taxon>
        <taxon>Carpediemonas</taxon>
    </lineage>
</organism>
<dbReference type="EMBL" id="JAHDYR010000056">
    <property type="protein sequence ID" value="KAG9391342.1"/>
    <property type="molecule type" value="Genomic_DNA"/>
</dbReference>
<sequence length="439" mass="48480">MTAYAQEVINDSDFRPFSSFVFSHFWKAFGLDSLTETHLQQFLDVIDLHRETSVAAALFASFLYARYTTADLLYFLFLRSKLSDICPVAHMPCHRVDMARARLLPVPVLEFPTSRPAVTTLLAPMPASFRDTLDDLIAPLWTDVVDADPDAPTPLVSHPGTVHLPYASHNLRKKPRRIPLIAFLAACTESFHLQDHSSSVTSPEELQNLCTVEFVQVNRTLPLAIEEALAQPHDEHGPPSPPFKGKAWETFQNRLRRPPASQMMKGRFTQSDLLKDLQVISRDDPEATLTHSNSRVRFAGTVEELQYAGAGATVQANDDSTDSESEQNNDMAQIASIPASSGRRERMGGHKAKPSRPAHHALGYESPPAPTIPPPSPPNLESIAPMEEEDLTYAQYVDNDPTAVGLDQIVLGQRLRSRMDTPAVSFDPSILGSILSGRG</sequence>
<comment type="caution">
    <text evidence="2">The sequence shown here is derived from an EMBL/GenBank/DDBJ whole genome shotgun (WGS) entry which is preliminary data.</text>
</comment>